<dbReference type="Proteomes" id="UP001597112">
    <property type="component" value="Unassembled WGS sequence"/>
</dbReference>
<dbReference type="PANTHER" id="PTHR36454">
    <property type="entry name" value="LMO2823 PROTEIN"/>
    <property type="match status" value="1"/>
</dbReference>
<protein>
    <submittedName>
        <fullName evidence="1">DUF1015 domain-containing protein</fullName>
    </submittedName>
</protein>
<reference evidence="2" key="1">
    <citation type="journal article" date="2019" name="Int. J. Syst. Evol. Microbiol.">
        <title>The Global Catalogue of Microorganisms (GCM) 10K type strain sequencing project: providing services to taxonomists for standard genome sequencing and annotation.</title>
        <authorList>
            <consortium name="The Broad Institute Genomics Platform"/>
            <consortium name="The Broad Institute Genome Sequencing Center for Infectious Disease"/>
            <person name="Wu L."/>
            <person name="Ma J."/>
        </authorList>
    </citation>
    <scope>NUCLEOTIDE SEQUENCE [LARGE SCALE GENOMIC DNA]</scope>
    <source>
        <strain evidence="2">CCUG 58938</strain>
    </source>
</reference>
<proteinExistence type="predicted"/>
<dbReference type="PIRSF" id="PIRSF033563">
    <property type="entry name" value="UCP033563"/>
    <property type="match status" value="1"/>
</dbReference>
<keyword evidence="2" id="KW-1185">Reference proteome</keyword>
<dbReference type="PANTHER" id="PTHR36454:SF1">
    <property type="entry name" value="DUF1015 DOMAIN-CONTAINING PROTEIN"/>
    <property type="match status" value="1"/>
</dbReference>
<gene>
    <name evidence="1" type="ORF">ACFQ21_02125</name>
</gene>
<dbReference type="RefSeq" id="WP_377574154.1">
    <property type="nucleotide sequence ID" value="NZ_JBHTKA010000001.1"/>
</dbReference>
<evidence type="ECO:0000313" key="2">
    <source>
        <dbReference type="Proteomes" id="UP001597112"/>
    </source>
</evidence>
<dbReference type="EMBL" id="JBHTKA010000001">
    <property type="protein sequence ID" value="MFD0998077.1"/>
    <property type="molecule type" value="Genomic_DNA"/>
</dbReference>
<dbReference type="Pfam" id="PF06245">
    <property type="entry name" value="DUF1015"/>
    <property type="match status" value="1"/>
</dbReference>
<sequence length="433" mass="50073">MAEIIPIRPWRYNHELSQRIDELASPLFDVVTEKQRAALYQNPYNSIHLSVPKPPYAADRAGLLLEEWKQKGVILQDKLPAIYVYYQYFKVQGIAKEFCRKGFICHIRTYDWNEGVILRHENTIPKSVNDRIELLEKIELHASATHGLYTDGSFTLEKYMDEAIQSPLYETEDYQGVRDVLAAIHDKGVIQQFLDFIEPKTIILADGHHRYEGSLYYKHKQQEQNPLHTGKEGYNYHLMYLTNTEADDLKILPTHRLIQGIANFDEETILKKLEEDFIIKPIDDADTINEVIVGKPWAFGLIFRENAYKIRLKPESLPKIKWHFPDVVKALDLTVMHYFVIEKALGIPGKDQRASENITFDRSFSDCLNKVIQGKAQLAIITNEVSIEDIKKVCASGYTMPQKSTYFYPKVIGGFLFSTIKENEFSTPVYSPF</sequence>
<organism evidence="1 2">
    <name type="scientific">Ohtaekwangia kribbensis</name>
    <dbReference type="NCBI Taxonomy" id="688913"/>
    <lineage>
        <taxon>Bacteria</taxon>
        <taxon>Pseudomonadati</taxon>
        <taxon>Bacteroidota</taxon>
        <taxon>Cytophagia</taxon>
        <taxon>Cytophagales</taxon>
        <taxon>Fulvivirgaceae</taxon>
        <taxon>Ohtaekwangia</taxon>
    </lineage>
</organism>
<name>A0ABW3JW11_9BACT</name>
<evidence type="ECO:0000313" key="1">
    <source>
        <dbReference type="EMBL" id="MFD0998077.1"/>
    </source>
</evidence>
<comment type="caution">
    <text evidence="1">The sequence shown here is derived from an EMBL/GenBank/DDBJ whole genome shotgun (WGS) entry which is preliminary data.</text>
</comment>
<accession>A0ABW3JW11</accession>
<dbReference type="InterPro" id="IPR008323">
    <property type="entry name" value="UCP033563"/>
</dbReference>